<dbReference type="GO" id="GO:0008360">
    <property type="term" value="P:regulation of cell shape"/>
    <property type="evidence" value="ECO:0007669"/>
    <property type="project" value="UniProtKB-KW"/>
</dbReference>
<reference evidence="9 10" key="1">
    <citation type="journal article" date="2018" name="Nat. Biotechnol.">
        <title>A standardized bacterial taxonomy based on genome phylogeny substantially revises the tree of life.</title>
        <authorList>
            <person name="Parks D.H."/>
            <person name="Chuvochina M."/>
            <person name="Waite D.W."/>
            <person name="Rinke C."/>
            <person name="Skarshewski A."/>
            <person name="Chaumeil P.A."/>
            <person name="Hugenholtz P."/>
        </authorList>
    </citation>
    <scope>NUCLEOTIDE SEQUENCE [LARGE SCALE GENOMIC DNA]</scope>
    <source>
        <strain evidence="9">UBA8739</strain>
    </source>
</reference>
<gene>
    <name evidence="9" type="ORF">DCK97_01785</name>
</gene>
<keyword evidence="7" id="KW-0472">Membrane</keyword>
<dbReference type="GO" id="GO:0071555">
    <property type="term" value="P:cell wall organization"/>
    <property type="evidence" value="ECO:0007669"/>
    <property type="project" value="UniProtKB-KW"/>
</dbReference>
<proteinExistence type="predicted"/>
<organism evidence="9 10">
    <name type="scientific">Tistrella mobilis</name>
    <dbReference type="NCBI Taxonomy" id="171437"/>
    <lineage>
        <taxon>Bacteria</taxon>
        <taxon>Pseudomonadati</taxon>
        <taxon>Pseudomonadota</taxon>
        <taxon>Alphaproteobacteria</taxon>
        <taxon>Geminicoccales</taxon>
        <taxon>Geminicoccaceae</taxon>
        <taxon>Tistrella</taxon>
    </lineage>
</organism>
<dbReference type="InterPro" id="IPR050396">
    <property type="entry name" value="Glycosyltr_51/Transpeptidase"/>
</dbReference>
<evidence type="ECO:0008006" key="11">
    <source>
        <dbReference type="Google" id="ProtNLM"/>
    </source>
</evidence>
<keyword evidence="1" id="KW-0328">Glycosyltransferase</keyword>
<dbReference type="AlphaFoldDB" id="A0A3B9IFR2"/>
<keyword evidence="8" id="KW-0961">Cell wall biogenesis/degradation</keyword>
<keyword evidence="5" id="KW-0573">Peptidoglycan synthesis</keyword>
<evidence type="ECO:0000256" key="8">
    <source>
        <dbReference type="ARBA" id="ARBA00023316"/>
    </source>
</evidence>
<dbReference type="InterPro" id="IPR012338">
    <property type="entry name" value="Beta-lactam/transpept-like"/>
</dbReference>
<dbReference type="GO" id="GO:0008955">
    <property type="term" value="F:peptidoglycan glycosyltransferase activity"/>
    <property type="evidence" value="ECO:0007669"/>
    <property type="project" value="TreeGrafter"/>
</dbReference>
<protein>
    <recommendedName>
        <fullName evidence="11">Penicillin-binding protein transpeptidase domain-containing protein</fullName>
    </recommendedName>
</protein>
<feature type="non-terminal residue" evidence="9">
    <location>
        <position position="67"/>
    </location>
</feature>
<dbReference type="EMBL" id="DMAI01000026">
    <property type="protein sequence ID" value="HAE46127.1"/>
    <property type="molecule type" value="Genomic_DNA"/>
</dbReference>
<evidence type="ECO:0000256" key="5">
    <source>
        <dbReference type="ARBA" id="ARBA00022984"/>
    </source>
</evidence>
<accession>A0A3B9IFR2</accession>
<dbReference type="GO" id="GO:0009252">
    <property type="term" value="P:peptidoglycan biosynthetic process"/>
    <property type="evidence" value="ECO:0007669"/>
    <property type="project" value="UniProtKB-KW"/>
</dbReference>
<comment type="caution">
    <text evidence="9">The sequence shown here is derived from an EMBL/GenBank/DDBJ whole genome shotgun (WGS) entry which is preliminary data.</text>
</comment>
<evidence type="ECO:0000256" key="3">
    <source>
        <dbReference type="ARBA" id="ARBA00022692"/>
    </source>
</evidence>
<dbReference type="SUPFAM" id="SSF56601">
    <property type="entry name" value="beta-lactamase/transpeptidase-like"/>
    <property type="match status" value="1"/>
</dbReference>
<feature type="non-terminal residue" evidence="9">
    <location>
        <position position="1"/>
    </location>
</feature>
<dbReference type="GO" id="GO:0030288">
    <property type="term" value="C:outer membrane-bounded periplasmic space"/>
    <property type="evidence" value="ECO:0007669"/>
    <property type="project" value="TreeGrafter"/>
</dbReference>
<evidence type="ECO:0000256" key="6">
    <source>
        <dbReference type="ARBA" id="ARBA00022989"/>
    </source>
</evidence>
<evidence type="ECO:0000256" key="2">
    <source>
        <dbReference type="ARBA" id="ARBA00022679"/>
    </source>
</evidence>
<sequence length="67" mass="7500">AFKPFVYLSAFEHGWTPASIVQDAPLALEQGAGLDTWRPKNYSGRFYGPSTLRVGVEQSRNLMTVRL</sequence>
<keyword evidence="6" id="KW-1133">Transmembrane helix</keyword>
<evidence type="ECO:0000256" key="4">
    <source>
        <dbReference type="ARBA" id="ARBA00022960"/>
    </source>
</evidence>
<evidence type="ECO:0000313" key="10">
    <source>
        <dbReference type="Proteomes" id="UP000257706"/>
    </source>
</evidence>
<evidence type="ECO:0000256" key="7">
    <source>
        <dbReference type="ARBA" id="ARBA00023136"/>
    </source>
</evidence>
<dbReference type="Gene3D" id="3.40.710.10">
    <property type="entry name" value="DD-peptidase/beta-lactamase superfamily"/>
    <property type="match status" value="1"/>
</dbReference>
<dbReference type="PANTHER" id="PTHR32282">
    <property type="entry name" value="BINDING PROTEIN TRANSPEPTIDASE, PUTATIVE-RELATED"/>
    <property type="match status" value="1"/>
</dbReference>
<evidence type="ECO:0000256" key="1">
    <source>
        <dbReference type="ARBA" id="ARBA00022676"/>
    </source>
</evidence>
<keyword evidence="2" id="KW-0808">Transferase</keyword>
<name>A0A3B9IFR2_9PROT</name>
<dbReference type="Proteomes" id="UP000257706">
    <property type="component" value="Unassembled WGS sequence"/>
</dbReference>
<keyword evidence="3" id="KW-0812">Transmembrane</keyword>
<dbReference type="PANTHER" id="PTHR32282:SF27">
    <property type="entry name" value="PENICILLIN-BINDING PROTEIN 1A"/>
    <property type="match status" value="1"/>
</dbReference>
<evidence type="ECO:0000313" key="9">
    <source>
        <dbReference type="EMBL" id="HAE46127.1"/>
    </source>
</evidence>
<keyword evidence="4" id="KW-0133">Cell shape</keyword>